<dbReference type="EMBL" id="CAAALY010031205">
    <property type="protein sequence ID" value="VEL17126.1"/>
    <property type="molecule type" value="Genomic_DNA"/>
</dbReference>
<organism evidence="2 3">
    <name type="scientific">Protopolystoma xenopodis</name>
    <dbReference type="NCBI Taxonomy" id="117903"/>
    <lineage>
        <taxon>Eukaryota</taxon>
        <taxon>Metazoa</taxon>
        <taxon>Spiralia</taxon>
        <taxon>Lophotrochozoa</taxon>
        <taxon>Platyhelminthes</taxon>
        <taxon>Monogenea</taxon>
        <taxon>Polyopisthocotylea</taxon>
        <taxon>Polystomatidea</taxon>
        <taxon>Polystomatidae</taxon>
        <taxon>Protopolystoma</taxon>
    </lineage>
</organism>
<keyword evidence="3" id="KW-1185">Reference proteome</keyword>
<gene>
    <name evidence="2" type="ORF">PXEA_LOCUS10566</name>
</gene>
<feature type="compositionally biased region" description="Basic and acidic residues" evidence="1">
    <location>
        <begin position="43"/>
        <end position="52"/>
    </location>
</feature>
<name>A0A3S5FD77_9PLAT</name>
<evidence type="ECO:0000313" key="3">
    <source>
        <dbReference type="Proteomes" id="UP000784294"/>
    </source>
</evidence>
<feature type="region of interest" description="Disordered" evidence="1">
    <location>
        <begin position="35"/>
        <end position="59"/>
    </location>
</feature>
<accession>A0A3S5FD77</accession>
<evidence type="ECO:0000256" key="1">
    <source>
        <dbReference type="SAM" id="MobiDB-lite"/>
    </source>
</evidence>
<dbReference type="Proteomes" id="UP000784294">
    <property type="component" value="Unassembled WGS sequence"/>
</dbReference>
<proteinExistence type="predicted"/>
<sequence>MNVPVEPIDSWSSEIRHRLSSGGTDLQISSRNTFTRNGTGRECSFDPKRDSNHASATSSRNTLTARRHCNQCYWFTGQLSRKHCYKRTNKKWTMLTATCGIIFISSSSVCVHLCMCVYDEEVLDPSEFVSEPSLLLNG</sequence>
<protein>
    <submittedName>
        <fullName evidence="2">Uncharacterized protein</fullName>
    </submittedName>
</protein>
<evidence type="ECO:0000313" key="2">
    <source>
        <dbReference type="EMBL" id="VEL17126.1"/>
    </source>
</evidence>
<comment type="caution">
    <text evidence="2">The sequence shown here is derived from an EMBL/GenBank/DDBJ whole genome shotgun (WGS) entry which is preliminary data.</text>
</comment>
<reference evidence="2" key="1">
    <citation type="submission" date="2018-11" db="EMBL/GenBank/DDBJ databases">
        <authorList>
            <consortium name="Pathogen Informatics"/>
        </authorList>
    </citation>
    <scope>NUCLEOTIDE SEQUENCE</scope>
</reference>
<dbReference type="AlphaFoldDB" id="A0A3S5FD77"/>